<dbReference type="Gene3D" id="3.60.15.10">
    <property type="entry name" value="Ribonuclease Z/Hydroxyacylglutathione hydrolase-like"/>
    <property type="match status" value="1"/>
</dbReference>
<proteinExistence type="predicted"/>
<dbReference type="Proteomes" id="UP000240322">
    <property type="component" value="Unassembled WGS sequence"/>
</dbReference>
<reference evidence="2 3" key="1">
    <citation type="submission" date="2017-04" db="EMBL/GenBank/DDBJ databases">
        <title>Novel microbial lineages endemic to geothermal iron-oxide mats fill important gaps in the evolutionary history of Archaea.</title>
        <authorList>
            <person name="Jay Z.J."/>
            <person name="Beam J.P."/>
            <person name="Dlakic M."/>
            <person name="Rusch D.B."/>
            <person name="Kozubal M.A."/>
            <person name="Inskeep W.P."/>
        </authorList>
    </citation>
    <scope>NUCLEOTIDE SEQUENCE [LARGE SCALE GENOMIC DNA]</scope>
    <source>
        <strain evidence="2">OSP_D</strain>
    </source>
</reference>
<dbReference type="InterPro" id="IPR001279">
    <property type="entry name" value="Metallo-B-lactamas"/>
</dbReference>
<evidence type="ECO:0000313" key="2">
    <source>
        <dbReference type="EMBL" id="PSN91073.1"/>
    </source>
</evidence>
<dbReference type="PANTHER" id="PTHR42951:SF4">
    <property type="entry name" value="ACYL-COENZYME A THIOESTERASE MBLAC2"/>
    <property type="match status" value="1"/>
</dbReference>
<dbReference type="EMBL" id="NEXE01000036">
    <property type="protein sequence ID" value="PSN91073.1"/>
    <property type="molecule type" value="Genomic_DNA"/>
</dbReference>
<dbReference type="SUPFAM" id="SSF56281">
    <property type="entry name" value="Metallo-hydrolase/oxidoreductase"/>
    <property type="match status" value="1"/>
</dbReference>
<evidence type="ECO:0000313" key="3">
    <source>
        <dbReference type="Proteomes" id="UP000240322"/>
    </source>
</evidence>
<dbReference type="InterPro" id="IPR050855">
    <property type="entry name" value="NDM-1-like"/>
</dbReference>
<dbReference type="PANTHER" id="PTHR42951">
    <property type="entry name" value="METALLO-BETA-LACTAMASE DOMAIN-CONTAINING"/>
    <property type="match status" value="1"/>
</dbReference>
<dbReference type="InterPro" id="IPR036866">
    <property type="entry name" value="RibonucZ/Hydroxyglut_hydro"/>
</dbReference>
<sequence>MVGLEAKIEEISDGVYMIDPCLFDSMGYIALYFITQPKRILFDVGPSVTAERVIHAIEGLGYKGEQIDYLFVSHVHVEHSGGISKIASWASNAKIIVSPASVRHLTDPSKMYQAYTSSYGRFASLIGDYQPLSQSSMPRVVSTLSELPLGDRRSRIIQCVGHAHHQVCLQLDGSLLGADILSTQFRINDQLLPTSTPPSFNYPKYTEDLDTALALNLDRLMVSHYGAFDNPTEIITKALDSLKWLRHQVESLLKEGLLADEVADTLLKGLNCTPPVDNEYAQIKAKLSLIGFINGVIKVRSEKV</sequence>
<evidence type="ECO:0000259" key="1">
    <source>
        <dbReference type="SMART" id="SM00849"/>
    </source>
</evidence>
<dbReference type="AlphaFoldDB" id="A0A2R6AXN8"/>
<gene>
    <name evidence="2" type="ORF">B9Q03_05125</name>
</gene>
<feature type="domain" description="Metallo-beta-lactamase" evidence="1">
    <location>
        <begin position="27"/>
        <end position="224"/>
    </location>
</feature>
<dbReference type="Pfam" id="PF00753">
    <property type="entry name" value="Lactamase_B"/>
    <property type="match status" value="1"/>
</dbReference>
<name>A0A2R6AXN8_9ARCH</name>
<comment type="caution">
    <text evidence="2">The sequence shown here is derived from an EMBL/GenBank/DDBJ whole genome shotgun (WGS) entry which is preliminary data.</text>
</comment>
<protein>
    <recommendedName>
        <fullName evidence="1">Metallo-beta-lactamase domain-containing protein</fullName>
    </recommendedName>
</protein>
<dbReference type="SMART" id="SM00849">
    <property type="entry name" value="Lactamase_B"/>
    <property type="match status" value="1"/>
</dbReference>
<organism evidence="2 3">
    <name type="scientific">Candidatus Marsarchaeota G2 archaeon OSP_D</name>
    <dbReference type="NCBI Taxonomy" id="1978157"/>
    <lineage>
        <taxon>Archaea</taxon>
        <taxon>Candidatus Marsarchaeota</taxon>
        <taxon>Candidatus Marsarchaeota group 2</taxon>
    </lineage>
</organism>
<accession>A0A2R6AXN8</accession>